<reference evidence="2" key="1">
    <citation type="submission" date="2018-06" db="EMBL/GenBank/DDBJ databases">
        <authorList>
            <person name="Zhirakovskaya E."/>
        </authorList>
    </citation>
    <scope>NUCLEOTIDE SEQUENCE</scope>
</reference>
<sequence>MNHRLSFSSIGHASSLFLAFSFTICFIFDWLFADAAMYTAWSSLLPGFDGINLKSFVIGLVESYAYGWYFVLVWVPLYNYFISRNELNQ</sequence>
<accession>A0A3B0XXU3</accession>
<gene>
    <name evidence="2" type="ORF">MNBD_GAMMA12-1741</name>
</gene>
<dbReference type="EMBL" id="UOFL01000036">
    <property type="protein sequence ID" value="VAW72351.1"/>
    <property type="molecule type" value="Genomic_DNA"/>
</dbReference>
<feature type="transmembrane region" description="Helical" evidence="1">
    <location>
        <begin position="12"/>
        <end position="33"/>
    </location>
</feature>
<evidence type="ECO:0000256" key="1">
    <source>
        <dbReference type="SAM" id="Phobius"/>
    </source>
</evidence>
<dbReference type="InterPro" id="IPR044020">
    <property type="entry name" value="DUF5676"/>
</dbReference>
<proteinExistence type="predicted"/>
<dbReference type="AlphaFoldDB" id="A0A3B0XXU3"/>
<organism evidence="2">
    <name type="scientific">hydrothermal vent metagenome</name>
    <dbReference type="NCBI Taxonomy" id="652676"/>
    <lineage>
        <taxon>unclassified sequences</taxon>
        <taxon>metagenomes</taxon>
        <taxon>ecological metagenomes</taxon>
    </lineage>
</organism>
<protein>
    <submittedName>
        <fullName evidence="2">Uncharacterized protein</fullName>
    </submittedName>
</protein>
<dbReference type="Pfam" id="PF18926">
    <property type="entry name" value="DUF5676"/>
    <property type="match status" value="1"/>
</dbReference>
<evidence type="ECO:0000313" key="2">
    <source>
        <dbReference type="EMBL" id="VAW72351.1"/>
    </source>
</evidence>
<feature type="transmembrane region" description="Helical" evidence="1">
    <location>
        <begin position="63"/>
        <end position="82"/>
    </location>
</feature>
<name>A0A3B0XXU3_9ZZZZ</name>
<keyword evidence="1" id="KW-1133">Transmembrane helix</keyword>
<keyword evidence="1" id="KW-0472">Membrane</keyword>
<keyword evidence="1" id="KW-0812">Transmembrane</keyword>